<dbReference type="PANTHER" id="PTHR40074:SF2">
    <property type="entry name" value="O-ACETYLTRANSFERASE WECH"/>
    <property type="match status" value="1"/>
</dbReference>
<evidence type="ECO:0000256" key="5">
    <source>
        <dbReference type="ARBA" id="ARBA00022989"/>
    </source>
</evidence>
<dbReference type="InterPro" id="IPR002656">
    <property type="entry name" value="Acyl_transf_3_dom"/>
</dbReference>
<keyword evidence="9" id="KW-0012">Acyltransferase</keyword>
<sequence>MAKTSDGRLAYADLLRVLSIAAVVVIHVVSLWIYDVPVGSGAWDIYNVYDSLVRWCVPVFVMLSGMFLLDPKKSLTLPRLFFHHILRIFAALVVWGAVYAIVDFGGVDGAFTWAGIRSALYTALLGNTHYHLWFLYVILGLYLVTPILRAFVQGASRKDFHYFFLLCFVVACLLPTLLQLRPSQTVSTYLSRLNLHMVMGYVGYYVAGYYLKTFALSRVAEAVIYLLGIGGAAATIWGTRALSLQSGALSGVLYEYMTPNVAAMAVAVFVLFRYLLGVSDEGSRRQSLSGLAKITFGVYLVHDLFLIVYRHFGITQLPLPPVLAVPVVTALVLIPSAAAAWLISKIPFAGRWLT</sequence>
<name>A0A921MK55_9FIRM</name>
<dbReference type="GO" id="GO:0005886">
    <property type="term" value="C:plasma membrane"/>
    <property type="evidence" value="ECO:0007669"/>
    <property type="project" value="UniProtKB-SubCell"/>
</dbReference>
<dbReference type="GO" id="GO:0009246">
    <property type="term" value="P:enterobacterial common antigen biosynthetic process"/>
    <property type="evidence" value="ECO:0007669"/>
    <property type="project" value="TreeGrafter"/>
</dbReference>
<organism evidence="9 10">
    <name type="scientific">Pseudoflavonifractor capillosus</name>
    <dbReference type="NCBI Taxonomy" id="106588"/>
    <lineage>
        <taxon>Bacteria</taxon>
        <taxon>Bacillati</taxon>
        <taxon>Bacillota</taxon>
        <taxon>Clostridia</taxon>
        <taxon>Eubacteriales</taxon>
        <taxon>Oscillospiraceae</taxon>
        <taxon>Pseudoflavonifractor</taxon>
    </lineage>
</organism>
<dbReference type="Pfam" id="PF01757">
    <property type="entry name" value="Acyl_transf_3"/>
    <property type="match status" value="1"/>
</dbReference>
<protein>
    <submittedName>
        <fullName evidence="9">Acyltransferase family protein</fullName>
    </submittedName>
</protein>
<dbReference type="PANTHER" id="PTHR40074">
    <property type="entry name" value="O-ACETYLTRANSFERASE WECH"/>
    <property type="match status" value="1"/>
</dbReference>
<feature type="transmembrane region" description="Helical" evidence="7">
    <location>
        <begin position="256"/>
        <end position="276"/>
    </location>
</feature>
<comment type="subcellular location">
    <subcellularLocation>
        <location evidence="1">Cell membrane</location>
        <topology evidence="1">Multi-pass membrane protein</topology>
    </subcellularLocation>
</comment>
<evidence type="ECO:0000259" key="8">
    <source>
        <dbReference type="Pfam" id="PF01757"/>
    </source>
</evidence>
<evidence type="ECO:0000256" key="6">
    <source>
        <dbReference type="ARBA" id="ARBA00023136"/>
    </source>
</evidence>
<feature type="transmembrane region" description="Helical" evidence="7">
    <location>
        <begin position="223"/>
        <end position="244"/>
    </location>
</feature>
<feature type="transmembrane region" description="Helical" evidence="7">
    <location>
        <begin position="160"/>
        <end position="181"/>
    </location>
</feature>
<evidence type="ECO:0000313" key="10">
    <source>
        <dbReference type="Proteomes" id="UP000760668"/>
    </source>
</evidence>
<comment type="similarity">
    <text evidence="2">Belongs to the acyltransferase 3 family.</text>
</comment>
<keyword evidence="6 7" id="KW-0472">Membrane</keyword>
<feature type="transmembrane region" description="Helical" evidence="7">
    <location>
        <begin position="81"/>
        <end position="102"/>
    </location>
</feature>
<dbReference type="GO" id="GO:0016413">
    <property type="term" value="F:O-acetyltransferase activity"/>
    <property type="evidence" value="ECO:0007669"/>
    <property type="project" value="TreeGrafter"/>
</dbReference>
<evidence type="ECO:0000256" key="7">
    <source>
        <dbReference type="SAM" id="Phobius"/>
    </source>
</evidence>
<feature type="transmembrane region" description="Helical" evidence="7">
    <location>
        <begin position="52"/>
        <end position="69"/>
    </location>
</feature>
<evidence type="ECO:0000256" key="2">
    <source>
        <dbReference type="ARBA" id="ARBA00007400"/>
    </source>
</evidence>
<dbReference type="Proteomes" id="UP000760668">
    <property type="component" value="Unassembled WGS sequence"/>
</dbReference>
<feature type="transmembrane region" description="Helical" evidence="7">
    <location>
        <begin position="130"/>
        <end position="148"/>
    </location>
</feature>
<feature type="transmembrane region" description="Helical" evidence="7">
    <location>
        <begin position="193"/>
        <end position="211"/>
    </location>
</feature>
<gene>
    <name evidence="9" type="ORF">K8V01_03485</name>
</gene>
<keyword evidence="9" id="KW-0808">Transferase</keyword>
<reference evidence="9" key="1">
    <citation type="journal article" date="2021" name="PeerJ">
        <title>Extensive microbial diversity within the chicken gut microbiome revealed by metagenomics and culture.</title>
        <authorList>
            <person name="Gilroy R."/>
            <person name="Ravi A."/>
            <person name="Getino M."/>
            <person name="Pursley I."/>
            <person name="Horton D.L."/>
            <person name="Alikhan N.F."/>
            <person name="Baker D."/>
            <person name="Gharbi K."/>
            <person name="Hall N."/>
            <person name="Watson M."/>
            <person name="Adriaenssens E.M."/>
            <person name="Foster-Nyarko E."/>
            <person name="Jarju S."/>
            <person name="Secka A."/>
            <person name="Antonio M."/>
            <person name="Oren A."/>
            <person name="Chaudhuri R.R."/>
            <person name="La Ragione R."/>
            <person name="Hildebrand F."/>
            <person name="Pallen M.J."/>
        </authorList>
    </citation>
    <scope>NUCLEOTIDE SEQUENCE</scope>
    <source>
        <strain evidence="9">CHK179-5677</strain>
    </source>
</reference>
<proteinExistence type="inferred from homology"/>
<evidence type="ECO:0000256" key="1">
    <source>
        <dbReference type="ARBA" id="ARBA00004651"/>
    </source>
</evidence>
<accession>A0A921MK55</accession>
<evidence type="ECO:0000256" key="3">
    <source>
        <dbReference type="ARBA" id="ARBA00022475"/>
    </source>
</evidence>
<feature type="transmembrane region" description="Helical" evidence="7">
    <location>
        <begin position="288"/>
        <end position="309"/>
    </location>
</feature>
<feature type="transmembrane region" description="Helical" evidence="7">
    <location>
        <begin position="321"/>
        <end position="343"/>
    </location>
</feature>
<comment type="caution">
    <text evidence="9">The sequence shown here is derived from an EMBL/GenBank/DDBJ whole genome shotgun (WGS) entry which is preliminary data.</text>
</comment>
<keyword evidence="4 7" id="KW-0812">Transmembrane</keyword>
<evidence type="ECO:0000313" key="9">
    <source>
        <dbReference type="EMBL" id="HJG86083.1"/>
    </source>
</evidence>
<evidence type="ECO:0000256" key="4">
    <source>
        <dbReference type="ARBA" id="ARBA00022692"/>
    </source>
</evidence>
<dbReference type="EMBL" id="DYUC01000025">
    <property type="protein sequence ID" value="HJG86083.1"/>
    <property type="molecule type" value="Genomic_DNA"/>
</dbReference>
<reference evidence="9" key="2">
    <citation type="submission" date="2021-09" db="EMBL/GenBank/DDBJ databases">
        <authorList>
            <person name="Gilroy R."/>
        </authorList>
    </citation>
    <scope>NUCLEOTIDE SEQUENCE</scope>
    <source>
        <strain evidence="9">CHK179-5677</strain>
    </source>
</reference>
<keyword evidence="3" id="KW-1003">Cell membrane</keyword>
<feature type="transmembrane region" description="Helical" evidence="7">
    <location>
        <begin position="12"/>
        <end position="32"/>
    </location>
</feature>
<dbReference type="AlphaFoldDB" id="A0A921MK55"/>
<dbReference type="RefSeq" id="WP_295368156.1">
    <property type="nucleotide sequence ID" value="NZ_DYUC01000025.1"/>
</dbReference>
<feature type="domain" description="Acyltransferase 3" evidence="8">
    <location>
        <begin position="10"/>
        <end position="340"/>
    </location>
</feature>
<keyword evidence="5 7" id="KW-1133">Transmembrane helix</keyword>